<evidence type="ECO:0000313" key="2">
    <source>
        <dbReference type="Proteomes" id="UP000886595"/>
    </source>
</evidence>
<dbReference type="PANTHER" id="PTHR35686">
    <property type="entry name" value="KINETOCHORE PROTEIN"/>
    <property type="match status" value="1"/>
</dbReference>
<protein>
    <submittedName>
        <fullName evidence="1">Uncharacterized protein</fullName>
    </submittedName>
</protein>
<name>A0A8X7SJD4_BRACI</name>
<evidence type="ECO:0000313" key="1">
    <source>
        <dbReference type="EMBL" id="KAG2306490.1"/>
    </source>
</evidence>
<dbReference type="PANTHER" id="PTHR35686:SF1">
    <property type="entry name" value="KINETOCHORE PROTEIN"/>
    <property type="match status" value="1"/>
</dbReference>
<dbReference type="EMBL" id="JAAMPC010000006">
    <property type="protein sequence ID" value="KAG2306490.1"/>
    <property type="molecule type" value="Genomic_DNA"/>
</dbReference>
<gene>
    <name evidence="1" type="ORF">Bca52824_026238</name>
</gene>
<proteinExistence type="predicted"/>
<accession>A0A8X7SJD4</accession>
<dbReference type="OrthoDB" id="1914453at2759"/>
<dbReference type="AlphaFoldDB" id="A0A8X7SJD4"/>
<sequence length="154" mass="17273">MDNTIVLLHSLLVKVQWQKFPTRRNSLLETLFSEAVKASSLNKEGHSFDSPKLSGGSSLNGKLQQIMKQEKEMEIEITKKLQGGIGPSSLFTCLISFHNSDASSYVDIKIVSRHLERKLIVCKCSVIDLPGERNGSEEHQGGDYFVFIFLKFVV</sequence>
<keyword evidence="2" id="KW-1185">Reference proteome</keyword>
<reference evidence="1 2" key="1">
    <citation type="submission" date="2020-02" db="EMBL/GenBank/DDBJ databases">
        <authorList>
            <person name="Ma Q."/>
            <person name="Huang Y."/>
            <person name="Song X."/>
            <person name="Pei D."/>
        </authorList>
    </citation>
    <scope>NUCLEOTIDE SEQUENCE [LARGE SCALE GENOMIC DNA]</scope>
    <source>
        <strain evidence="1">Sxm20200214</strain>
        <tissue evidence="1">Leaf</tissue>
    </source>
</reference>
<dbReference type="Proteomes" id="UP000886595">
    <property type="component" value="Unassembled WGS sequence"/>
</dbReference>
<organism evidence="1 2">
    <name type="scientific">Brassica carinata</name>
    <name type="common">Ethiopian mustard</name>
    <name type="synonym">Abyssinian cabbage</name>
    <dbReference type="NCBI Taxonomy" id="52824"/>
    <lineage>
        <taxon>Eukaryota</taxon>
        <taxon>Viridiplantae</taxon>
        <taxon>Streptophyta</taxon>
        <taxon>Embryophyta</taxon>
        <taxon>Tracheophyta</taxon>
        <taxon>Spermatophyta</taxon>
        <taxon>Magnoliopsida</taxon>
        <taxon>eudicotyledons</taxon>
        <taxon>Gunneridae</taxon>
        <taxon>Pentapetalae</taxon>
        <taxon>rosids</taxon>
        <taxon>malvids</taxon>
        <taxon>Brassicales</taxon>
        <taxon>Brassicaceae</taxon>
        <taxon>Brassiceae</taxon>
        <taxon>Brassica</taxon>
    </lineage>
</organism>
<comment type="caution">
    <text evidence="1">The sequence shown here is derived from an EMBL/GenBank/DDBJ whole genome shotgun (WGS) entry which is preliminary data.</text>
</comment>